<name>A0ABV3ZA65_9PROT</name>
<comment type="similarity">
    <text evidence="2">Belongs to the CcmF/CycK/Ccl1/NrfE/CcsA family.</text>
</comment>
<keyword evidence="13" id="KW-0456">Lyase</keyword>
<evidence type="ECO:0000259" key="12">
    <source>
        <dbReference type="Pfam" id="PF16327"/>
    </source>
</evidence>
<feature type="transmembrane region" description="Helical" evidence="10">
    <location>
        <begin position="209"/>
        <end position="231"/>
    </location>
</feature>
<feature type="transmembrane region" description="Helical" evidence="10">
    <location>
        <begin position="395"/>
        <end position="415"/>
    </location>
</feature>
<feature type="transmembrane region" description="Helical" evidence="10">
    <location>
        <begin position="6"/>
        <end position="25"/>
    </location>
</feature>
<dbReference type="GO" id="GO:0016829">
    <property type="term" value="F:lyase activity"/>
    <property type="evidence" value="ECO:0007669"/>
    <property type="project" value="UniProtKB-KW"/>
</dbReference>
<evidence type="ECO:0000256" key="1">
    <source>
        <dbReference type="ARBA" id="ARBA00004429"/>
    </source>
</evidence>
<feature type="transmembrane region" description="Helical" evidence="10">
    <location>
        <begin position="427"/>
        <end position="445"/>
    </location>
</feature>
<dbReference type="RefSeq" id="WP_369314263.1">
    <property type="nucleotide sequence ID" value="NZ_JBEHZE010000001.1"/>
</dbReference>
<sequence length="663" mass="70939">MTPEIGHFALILAFAIAIAQSLALLGGAVTGNADERFTSFGRRASLIVFGLTLVSFLSLMNAFGHSDFSVINVYENSHSAKPFIYKLTGTWGNHEGSMLLWVLILTLFSGVLAAQGRAAPRELLNLTLGIQSLIIVAFIAFILFTSNPFERLFPTPTDGTGLNPLLQDPGLAIHPPFLYLGYVGFSVPFSFAVAALIRGKADTVWARLMRPWALIAWTFLTIGIMLGSWWAYYELGWGGWWAWDPVENASFMPWLAGTALIHSIRVVERRDAMKGWAVLLAITAFSLSLVGTFLVRSGVITSVHAFAVDPARGVFILAILVAAVGGALTVFAARANSLTPTGAFAPVSREGALVVNNALVLTACTTVFVGTFYPLFIDVLSGEKISVGAPYFNLVFTKIAGITLALAGAGTLLAWKRANLSATIRRLAPAALAAVVTGVIVLVIADRERVTGAIGIALVAWLAVGAISEIAFRIKLFRAPVSDSVKRAKGLPGAAWGAALSHFGLAIFALGAIGISLWKTETVALMTEGDVAEVAGYSVTLTSVERLRGPNYEAERATFSAQKKGEKFSLSGERRYYPIRGMETSEAAIRAQGLSDLYISFGENTSGRGWPVRLFFNPFVAFLWWGAAVTALGGFVAFADRGRKPAKLRKKNPAAKPIEVATA</sequence>
<feature type="transmembrane region" description="Helical" evidence="10">
    <location>
        <begin position="123"/>
        <end position="144"/>
    </location>
</feature>
<organism evidence="13 14">
    <name type="scientific">Hyphococcus lacteus</name>
    <dbReference type="NCBI Taxonomy" id="3143536"/>
    <lineage>
        <taxon>Bacteria</taxon>
        <taxon>Pseudomonadati</taxon>
        <taxon>Pseudomonadota</taxon>
        <taxon>Alphaproteobacteria</taxon>
        <taxon>Parvularculales</taxon>
        <taxon>Parvularculaceae</taxon>
        <taxon>Hyphococcus</taxon>
    </lineage>
</organism>
<dbReference type="InterPro" id="IPR032523">
    <property type="entry name" value="CcmF_C"/>
</dbReference>
<feature type="transmembrane region" description="Helical" evidence="10">
    <location>
        <begin position="177"/>
        <end position="197"/>
    </location>
</feature>
<evidence type="ECO:0000256" key="5">
    <source>
        <dbReference type="ARBA" id="ARBA00022692"/>
    </source>
</evidence>
<comment type="function">
    <text evidence="9">Required for the biogenesis of c-type cytochromes. Possible subunit of a heme lyase.</text>
</comment>
<dbReference type="Pfam" id="PF01578">
    <property type="entry name" value="Cytochrom_C_asm"/>
    <property type="match status" value="1"/>
</dbReference>
<evidence type="ECO:0000256" key="6">
    <source>
        <dbReference type="ARBA" id="ARBA00022748"/>
    </source>
</evidence>
<keyword evidence="6" id="KW-0201">Cytochrome c-type biogenesis</keyword>
<feature type="transmembrane region" description="Helical" evidence="10">
    <location>
        <begin position="451"/>
        <end position="472"/>
    </location>
</feature>
<keyword evidence="14" id="KW-1185">Reference proteome</keyword>
<keyword evidence="4" id="KW-0997">Cell inner membrane</keyword>
<gene>
    <name evidence="13" type="ORF">ABFZ84_12045</name>
</gene>
<protein>
    <submittedName>
        <fullName evidence="13">Heme lyase CcmF/NrfE family subunit</fullName>
    </submittedName>
</protein>
<dbReference type="PRINTS" id="PR01410">
    <property type="entry name" value="CCBIOGENESIS"/>
</dbReference>
<comment type="subcellular location">
    <subcellularLocation>
        <location evidence="1">Cell inner membrane</location>
        <topology evidence="1">Multi-pass membrane protein</topology>
    </subcellularLocation>
</comment>
<dbReference type="PANTHER" id="PTHR43653">
    <property type="entry name" value="CYTOCHROME C ASSEMBLY PROTEIN-RELATED"/>
    <property type="match status" value="1"/>
</dbReference>
<evidence type="ECO:0000256" key="9">
    <source>
        <dbReference type="ARBA" id="ARBA00037230"/>
    </source>
</evidence>
<dbReference type="EMBL" id="JBEHZE010000001">
    <property type="protein sequence ID" value="MEX6634277.1"/>
    <property type="molecule type" value="Genomic_DNA"/>
</dbReference>
<keyword evidence="7 10" id="KW-1133">Transmembrane helix</keyword>
<dbReference type="PRINTS" id="PR01411">
    <property type="entry name" value="CCMFBIOGNSIS"/>
</dbReference>
<feature type="transmembrane region" description="Helical" evidence="10">
    <location>
        <begin position="314"/>
        <end position="333"/>
    </location>
</feature>
<dbReference type="NCBIfam" id="NF007691">
    <property type="entry name" value="PRK10369.1"/>
    <property type="match status" value="1"/>
</dbReference>
<accession>A0ABV3ZA65</accession>
<feature type="transmembrane region" description="Helical" evidence="10">
    <location>
        <begin position="98"/>
        <end position="116"/>
    </location>
</feature>
<evidence type="ECO:0000256" key="4">
    <source>
        <dbReference type="ARBA" id="ARBA00022519"/>
    </source>
</evidence>
<evidence type="ECO:0000256" key="2">
    <source>
        <dbReference type="ARBA" id="ARBA00009186"/>
    </source>
</evidence>
<proteinExistence type="inferred from homology"/>
<evidence type="ECO:0000259" key="11">
    <source>
        <dbReference type="Pfam" id="PF01578"/>
    </source>
</evidence>
<evidence type="ECO:0000256" key="7">
    <source>
        <dbReference type="ARBA" id="ARBA00022989"/>
    </source>
</evidence>
<dbReference type="PANTHER" id="PTHR43653:SF1">
    <property type="entry name" value="CYTOCHROME C-TYPE BIOGENESIS PROTEIN CCMF"/>
    <property type="match status" value="1"/>
</dbReference>
<dbReference type="InterPro" id="IPR003568">
    <property type="entry name" value="Cyt_c_biogenesis_CcmF"/>
</dbReference>
<feature type="transmembrane region" description="Helical" evidence="10">
    <location>
        <begin position="46"/>
        <end position="64"/>
    </location>
</feature>
<keyword evidence="3" id="KW-1003">Cell membrane</keyword>
<evidence type="ECO:0000256" key="10">
    <source>
        <dbReference type="SAM" id="Phobius"/>
    </source>
</evidence>
<dbReference type="NCBIfam" id="TIGR00353">
    <property type="entry name" value="nrfE"/>
    <property type="match status" value="1"/>
</dbReference>
<evidence type="ECO:0000256" key="8">
    <source>
        <dbReference type="ARBA" id="ARBA00023136"/>
    </source>
</evidence>
<feature type="transmembrane region" description="Helical" evidence="10">
    <location>
        <begin position="354"/>
        <end position="375"/>
    </location>
</feature>
<dbReference type="Pfam" id="PF16327">
    <property type="entry name" value="CcmF_C"/>
    <property type="match status" value="1"/>
</dbReference>
<feature type="transmembrane region" description="Helical" evidence="10">
    <location>
        <begin position="619"/>
        <end position="639"/>
    </location>
</feature>
<feature type="transmembrane region" description="Helical" evidence="10">
    <location>
        <begin position="275"/>
        <end position="294"/>
    </location>
</feature>
<reference evidence="13 14" key="1">
    <citation type="submission" date="2024-05" db="EMBL/GenBank/DDBJ databases">
        <title>Three bacterial strains, DH-69, EH-24, and ECK-19 isolated from coastal sediments.</title>
        <authorList>
            <person name="Ye Y.-Q."/>
            <person name="Du Z.-J."/>
        </authorList>
    </citation>
    <scope>NUCLEOTIDE SEQUENCE [LARGE SCALE GENOMIC DNA]</scope>
    <source>
        <strain evidence="13 14">ECK-19</strain>
    </source>
</reference>
<keyword evidence="8 10" id="KW-0472">Membrane</keyword>
<evidence type="ECO:0000313" key="13">
    <source>
        <dbReference type="EMBL" id="MEX6634277.1"/>
    </source>
</evidence>
<evidence type="ECO:0000313" key="14">
    <source>
        <dbReference type="Proteomes" id="UP001560685"/>
    </source>
</evidence>
<dbReference type="InterPro" id="IPR003567">
    <property type="entry name" value="Cyt_c_biogenesis"/>
</dbReference>
<comment type="caution">
    <text evidence="13">The sequence shown here is derived from an EMBL/GenBank/DDBJ whole genome shotgun (WGS) entry which is preliminary data.</text>
</comment>
<keyword evidence="5 10" id="KW-0812">Transmembrane</keyword>
<feature type="domain" description="Cytochrome c-type biogenesis protein CcmF C-terminal" evidence="12">
    <location>
        <begin position="317"/>
        <end position="641"/>
    </location>
</feature>
<feature type="domain" description="Cytochrome c assembly protein" evidence="11">
    <location>
        <begin position="91"/>
        <end position="297"/>
    </location>
</feature>
<dbReference type="Proteomes" id="UP001560685">
    <property type="component" value="Unassembled WGS sequence"/>
</dbReference>
<evidence type="ECO:0000256" key="3">
    <source>
        <dbReference type="ARBA" id="ARBA00022475"/>
    </source>
</evidence>
<feature type="transmembrane region" description="Helical" evidence="10">
    <location>
        <begin position="493"/>
        <end position="518"/>
    </location>
</feature>
<feature type="transmembrane region" description="Helical" evidence="10">
    <location>
        <begin position="251"/>
        <end position="268"/>
    </location>
</feature>
<dbReference type="InterPro" id="IPR002541">
    <property type="entry name" value="Cyt_c_assembly"/>
</dbReference>